<evidence type="ECO:0000256" key="8">
    <source>
        <dbReference type="ARBA" id="ARBA00022833"/>
    </source>
</evidence>
<evidence type="ECO:0000256" key="5">
    <source>
        <dbReference type="ARBA" id="ARBA00022679"/>
    </source>
</evidence>
<dbReference type="NCBIfam" id="TIGR00726">
    <property type="entry name" value="peptidoglycan editing factor PgeF"/>
    <property type="match status" value="1"/>
</dbReference>
<gene>
    <name evidence="13" type="ORF">SAMN05518684_103305</name>
</gene>
<evidence type="ECO:0000313" key="13">
    <source>
        <dbReference type="EMBL" id="SER75534.1"/>
    </source>
</evidence>
<dbReference type="PANTHER" id="PTHR30616">
    <property type="entry name" value="UNCHARACTERIZED PROTEIN YFIH"/>
    <property type="match status" value="1"/>
</dbReference>
<dbReference type="STRING" id="1601833.SAMN05518684_103305"/>
<evidence type="ECO:0000256" key="1">
    <source>
        <dbReference type="ARBA" id="ARBA00000553"/>
    </source>
</evidence>
<evidence type="ECO:0000256" key="6">
    <source>
        <dbReference type="ARBA" id="ARBA00022723"/>
    </source>
</evidence>
<comment type="catalytic activity">
    <reaction evidence="9">
        <text>adenosine + H2O + H(+) = inosine + NH4(+)</text>
        <dbReference type="Rhea" id="RHEA:24408"/>
        <dbReference type="ChEBI" id="CHEBI:15377"/>
        <dbReference type="ChEBI" id="CHEBI:15378"/>
        <dbReference type="ChEBI" id="CHEBI:16335"/>
        <dbReference type="ChEBI" id="CHEBI:17596"/>
        <dbReference type="ChEBI" id="CHEBI:28938"/>
        <dbReference type="EC" id="3.5.4.4"/>
    </reaction>
    <physiologicalReaction direction="left-to-right" evidence="9">
        <dbReference type="Rhea" id="RHEA:24409"/>
    </physiologicalReaction>
</comment>
<dbReference type="Pfam" id="PF02578">
    <property type="entry name" value="Cu-oxidase_4"/>
    <property type="match status" value="1"/>
</dbReference>
<comment type="catalytic activity">
    <reaction evidence="1">
        <text>inosine + phosphate = alpha-D-ribose 1-phosphate + hypoxanthine</text>
        <dbReference type="Rhea" id="RHEA:27646"/>
        <dbReference type="ChEBI" id="CHEBI:17368"/>
        <dbReference type="ChEBI" id="CHEBI:17596"/>
        <dbReference type="ChEBI" id="CHEBI:43474"/>
        <dbReference type="ChEBI" id="CHEBI:57720"/>
        <dbReference type="EC" id="2.4.2.1"/>
    </reaction>
    <physiologicalReaction direction="left-to-right" evidence="1">
        <dbReference type="Rhea" id="RHEA:27647"/>
    </physiologicalReaction>
</comment>
<comment type="similarity">
    <text evidence="4 12">Belongs to the purine nucleoside phosphorylase YfiH/LACC1 family.</text>
</comment>
<comment type="catalytic activity">
    <reaction evidence="11">
        <text>S-methyl-5'-thioadenosine + phosphate = 5-(methylsulfanyl)-alpha-D-ribose 1-phosphate + adenine</text>
        <dbReference type="Rhea" id="RHEA:11852"/>
        <dbReference type="ChEBI" id="CHEBI:16708"/>
        <dbReference type="ChEBI" id="CHEBI:17509"/>
        <dbReference type="ChEBI" id="CHEBI:43474"/>
        <dbReference type="ChEBI" id="CHEBI:58533"/>
        <dbReference type="EC" id="2.4.2.28"/>
    </reaction>
    <physiologicalReaction direction="left-to-right" evidence="11">
        <dbReference type="Rhea" id="RHEA:11853"/>
    </physiologicalReaction>
</comment>
<keyword evidence="14" id="KW-1185">Reference proteome</keyword>
<evidence type="ECO:0000256" key="7">
    <source>
        <dbReference type="ARBA" id="ARBA00022801"/>
    </source>
</evidence>
<dbReference type="EMBL" id="FOGT01000003">
    <property type="protein sequence ID" value="SER75534.1"/>
    <property type="molecule type" value="Genomic_DNA"/>
</dbReference>
<comment type="cofactor">
    <cofactor evidence="2">
        <name>Zn(2+)</name>
        <dbReference type="ChEBI" id="CHEBI:29105"/>
    </cofactor>
</comment>
<evidence type="ECO:0000256" key="2">
    <source>
        <dbReference type="ARBA" id="ARBA00001947"/>
    </source>
</evidence>
<dbReference type="InterPro" id="IPR011324">
    <property type="entry name" value="Cytotoxic_necrot_fac-like_cat"/>
</dbReference>
<keyword evidence="8" id="KW-0862">Zinc</keyword>
<evidence type="ECO:0000256" key="9">
    <source>
        <dbReference type="ARBA" id="ARBA00047989"/>
    </source>
</evidence>
<dbReference type="RefSeq" id="WP_093048344.1">
    <property type="nucleotide sequence ID" value="NZ_FOGT01000003.1"/>
</dbReference>
<proteinExistence type="inferred from homology"/>
<dbReference type="InterPro" id="IPR038371">
    <property type="entry name" value="Cu_polyphenol_OxRdtase_sf"/>
</dbReference>
<keyword evidence="5" id="KW-0808">Transferase</keyword>
<dbReference type="GO" id="GO:0005507">
    <property type="term" value="F:copper ion binding"/>
    <property type="evidence" value="ECO:0007669"/>
    <property type="project" value="TreeGrafter"/>
</dbReference>
<evidence type="ECO:0000256" key="11">
    <source>
        <dbReference type="ARBA" id="ARBA00049893"/>
    </source>
</evidence>
<dbReference type="InterPro" id="IPR003730">
    <property type="entry name" value="Cu_polyphenol_OxRdtase"/>
</dbReference>
<dbReference type="SUPFAM" id="SSF64438">
    <property type="entry name" value="CNF1/YfiH-like putative cysteine hydrolases"/>
    <property type="match status" value="1"/>
</dbReference>
<name>A0A1H9RSG5_9BACI</name>
<organism evidence="13 14">
    <name type="scientific">Salipaludibacillus aurantiacus</name>
    <dbReference type="NCBI Taxonomy" id="1601833"/>
    <lineage>
        <taxon>Bacteria</taxon>
        <taxon>Bacillati</taxon>
        <taxon>Bacillota</taxon>
        <taxon>Bacilli</taxon>
        <taxon>Bacillales</taxon>
        <taxon>Bacillaceae</taxon>
    </lineage>
</organism>
<evidence type="ECO:0000256" key="10">
    <source>
        <dbReference type="ARBA" id="ARBA00048968"/>
    </source>
</evidence>
<dbReference type="Gene3D" id="3.60.140.10">
    <property type="entry name" value="CNF1/YfiH-like putative cysteine hydrolases"/>
    <property type="match status" value="1"/>
</dbReference>
<dbReference type="OrthoDB" id="4279at2"/>
<dbReference type="CDD" id="cd16833">
    <property type="entry name" value="YfiH"/>
    <property type="match status" value="1"/>
</dbReference>
<protein>
    <recommendedName>
        <fullName evidence="12">Purine nucleoside phosphorylase</fullName>
    </recommendedName>
</protein>
<evidence type="ECO:0000256" key="3">
    <source>
        <dbReference type="ARBA" id="ARBA00003215"/>
    </source>
</evidence>
<accession>A0A1H9RSG5</accession>
<dbReference type="GO" id="GO:0016787">
    <property type="term" value="F:hydrolase activity"/>
    <property type="evidence" value="ECO:0007669"/>
    <property type="project" value="UniProtKB-KW"/>
</dbReference>
<dbReference type="PANTHER" id="PTHR30616:SF2">
    <property type="entry name" value="PURINE NUCLEOSIDE PHOSPHORYLASE LACC1"/>
    <property type="match status" value="1"/>
</dbReference>
<evidence type="ECO:0000313" key="14">
    <source>
        <dbReference type="Proteomes" id="UP000198571"/>
    </source>
</evidence>
<sequence>MNEPFKHHSNSRLILKEWSELSPGLIAGFTTKNGGISGGPFHTNNLGLHVNDNSEDVAANRRQLAEELGFPLSKWACADQIHQDQIVKVTEELTGFGTTNYDDSIKGTDAFYTNKKNILLTLCYADCVPVYFYAPEQGFAGIAHAGWKGTVKNIAGKMVQLWEMTENIPAASIHAAIGPSIDSCCYIVDDRVVTQVDEALENCPATSTAPYEKISEGQYRLDLKTVNKLLLLQAGVREENIHVSTYCTSCQNDLFFSHRRDKGKTGRMLSFIGVKDEQ</sequence>
<keyword evidence="7" id="KW-0378">Hydrolase</keyword>
<evidence type="ECO:0000256" key="4">
    <source>
        <dbReference type="ARBA" id="ARBA00007353"/>
    </source>
</evidence>
<dbReference type="Proteomes" id="UP000198571">
    <property type="component" value="Unassembled WGS sequence"/>
</dbReference>
<dbReference type="AlphaFoldDB" id="A0A1H9RSG5"/>
<comment type="function">
    <text evidence="3">Purine nucleoside enzyme that catalyzes the phosphorolysis of adenosine and inosine nucleosides, yielding D-ribose 1-phosphate and the respective free bases, adenine and hypoxanthine. Also catalyzes the phosphorolysis of S-methyl-5'-thioadenosine into adenine and S-methyl-5-thio-alpha-D-ribose 1-phosphate. Also has adenosine deaminase activity.</text>
</comment>
<comment type="catalytic activity">
    <reaction evidence="10">
        <text>adenosine + phosphate = alpha-D-ribose 1-phosphate + adenine</text>
        <dbReference type="Rhea" id="RHEA:27642"/>
        <dbReference type="ChEBI" id="CHEBI:16335"/>
        <dbReference type="ChEBI" id="CHEBI:16708"/>
        <dbReference type="ChEBI" id="CHEBI:43474"/>
        <dbReference type="ChEBI" id="CHEBI:57720"/>
        <dbReference type="EC" id="2.4.2.1"/>
    </reaction>
    <physiologicalReaction direction="left-to-right" evidence="10">
        <dbReference type="Rhea" id="RHEA:27643"/>
    </physiologicalReaction>
</comment>
<reference evidence="14" key="1">
    <citation type="submission" date="2016-10" db="EMBL/GenBank/DDBJ databases">
        <authorList>
            <person name="Varghese N."/>
            <person name="Submissions S."/>
        </authorList>
    </citation>
    <scope>NUCLEOTIDE SEQUENCE [LARGE SCALE GENOMIC DNA]</scope>
    <source>
        <strain evidence="14">S9</strain>
    </source>
</reference>
<evidence type="ECO:0000256" key="12">
    <source>
        <dbReference type="RuleBase" id="RU361274"/>
    </source>
</evidence>
<dbReference type="GO" id="GO:0017061">
    <property type="term" value="F:S-methyl-5-thioadenosine phosphorylase activity"/>
    <property type="evidence" value="ECO:0007669"/>
    <property type="project" value="UniProtKB-EC"/>
</dbReference>
<keyword evidence="6" id="KW-0479">Metal-binding</keyword>